<organism evidence="2">
    <name type="scientific">Anguilla anguilla</name>
    <name type="common">European freshwater eel</name>
    <name type="synonym">Muraena anguilla</name>
    <dbReference type="NCBI Taxonomy" id="7936"/>
    <lineage>
        <taxon>Eukaryota</taxon>
        <taxon>Metazoa</taxon>
        <taxon>Chordata</taxon>
        <taxon>Craniata</taxon>
        <taxon>Vertebrata</taxon>
        <taxon>Euteleostomi</taxon>
        <taxon>Actinopterygii</taxon>
        <taxon>Neopterygii</taxon>
        <taxon>Teleostei</taxon>
        <taxon>Anguilliformes</taxon>
        <taxon>Anguillidae</taxon>
        <taxon>Anguilla</taxon>
    </lineage>
</organism>
<feature type="chain" id="PRO_5002435323" evidence="1">
    <location>
        <begin position="22"/>
        <end position="54"/>
    </location>
</feature>
<dbReference type="EMBL" id="GBXM01000682">
    <property type="protein sequence ID" value="JAI07896.1"/>
    <property type="molecule type" value="Transcribed_RNA"/>
</dbReference>
<reference evidence="2" key="1">
    <citation type="submission" date="2014-11" db="EMBL/GenBank/DDBJ databases">
        <authorList>
            <person name="Amaro Gonzalez C."/>
        </authorList>
    </citation>
    <scope>NUCLEOTIDE SEQUENCE</scope>
</reference>
<evidence type="ECO:0000313" key="2">
    <source>
        <dbReference type="EMBL" id="JAI07896.1"/>
    </source>
</evidence>
<feature type="signal peptide" evidence="1">
    <location>
        <begin position="1"/>
        <end position="21"/>
    </location>
</feature>
<sequence>MCVRVLYVCVCRILLLQLSSSSSLCITQSLLRSQAFTAGWSEPSEPVSEVLVFP</sequence>
<reference evidence="2" key="2">
    <citation type="journal article" date="2015" name="Fish Shellfish Immunol.">
        <title>Early steps in the European eel (Anguilla anguilla)-Vibrio vulnificus interaction in the gills: Role of the RtxA13 toxin.</title>
        <authorList>
            <person name="Callol A."/>
            <person name="Pajuelo D."/>
            <person name="Ebbesson L."/>
            <person name="Teles M."/>
            <person name="MacKenzie S."/>
            <person name="Amaro C."/>
        </authorList>
    </citation>
    <scope>NUCLEOTIDE SEQUENCE</scope>
</reference>
<name>A0A0E9Y1A9_ANGAN</name>
<keyword evidence="1" id="KW-0732">Signal</keyword>
<dbReference type="AlphaFoldDB" id="A0A0E9Y1A9"/>
<accession>A0A0E9Y1A9</accession>
<proteinExistence type="predicted"/>
<protein>
    <submittedName>
        <fullName evidence="2">Uncharacterized protein</fullName>
    </submittedName>
</protein>
<evidence type="ECO:0000256" key="1">
    <source>
        <dbReference type="SAM" id="SignalP"/>
    </source>
</evidence>